<dbReference type="InterPro" id="IPR036869">
    <property type="entry name" value="J_dom_sf"/>
</dbReference>
<reference evidence="6 7" key="1">
    <citation type="submission" date="2022-11" db="UniProtKB">
        <authorList>
            <consortium name="WormBaseParasite"/>
        </authorList>
    </citation>
    <scope>IDENTIFICATION</scope>
</reference>
<dbReference type="SMART" id="SM00175">
    <property type="entry name" value="RAB"/>
    <property type="match status" value="1"/>
</dbReference>
<feature type="compositionally biased region" description="Polar residues" evidence="3">
    <location>
        <begin position="388"/>
        <end position="402"/>
    </location>
</feature>
<dbReference type="InterPro" id="IPR036671">
    <property type="entry name" value="DPH_MB_sf"/>
</dbReference>
<feature type="region of interest" description="Disordered" evidence="3">
    <location>
        <begin position="388"/>
        <end position="409"/>
    </location>
</feature>
<dbReference type="CDD" id="cd06257">
    <property type="entry name" value="DnaJ"/>
    <property type="match status" value="1"/>
</dbReference>
<dbReference type="Gene3D" id="1.10.287.110">
    <property type="entry name" value="DnaJ domain"/>
    <property type="match status" value="1"/>
</dbReference>
<dbReference type="Pfam" id="PF00226">
    <property type="entry name" value="DnaJ"/>
    <property type="match status" value="1"/>
</dbReference>
<dbReference type="SMART" id="SM00271">
    <property type="entry name" value="DnaJ"/>
    <property type="match status" value="1"/>
</dbReference>
<evidence type="ECO:0000256" key="3">
    <source>
        <dbReference type="SAM" id="MobiDB-lite"/>
    </source>
</evidence>
<keyword evidence="1" id="KW-0547">Nucleotide-binding</keyword>
<dbReference type="InterPro" id="IPR001623">
    <property type="entry name" value="DnaJ_domain"/>
</dbReference>
<keyword evidence="5" id="KW-1185">Reference proteome</keyword>
<accession>A0A915P1B1</accession>
<dbReference type="WBParaSite" id="scf7180000421958.g7960">
    <property type="protein sequence ID" value="scf7180000421958.g7960"/>
    <property type="gene ID" value="scf7180000421958.g7960"/>
</dbReference>
<sequence>MRTLYSLLNCDDHNISSEELRKIYFDLLRRFHPDRSGSQNFERFLAINKAWKVLRFVVNFTVGNHFKIRVFPPPPLSEQSNSPESRRLYDCWLREQLFRDNKELIGQEIYISLNNLTDFCQEELCRCGGTFEELTLEKFNLIEDYALLDCSNCSLCLKVIFLGDSGVGKSTLINSLCGIQNSRPQSTLGCSIQILAHQYQAGTPNESTELLELWDIGGSNAHRHSSRVFLDGANGVVFVHDLSNSRSEKNLSLWLDLLQGSGTCSNNNNKNSSRISLNSPDINNRLIYTATGSERNYRIAGGAVDSLNNFVALDVERLWAVPTLVVGTFLDNCSPSRAKEQSSVSFLRQHEHISLDSRRPIQPGSTNQIVFTNFFDAIIRHSSDCLNRTGGSRKSLSGTTSPRNRRKML</sequence>
<organism evidence="5 6">
    <name type="scientific">Meloidogyne floridensis</name>
    <dbReference type="NCBI Taxonomy" id="298350"/>
    <lineage>
        <taxon>Eukaryota</taxon>
        <taxon>Metazoa</taxon>
        <taxon>Ecdysozoa</taxon>
        <taxon>Nematoda</taxon>
        <taxon>Chromadorea</taxon>
        <taxon>Rhabditida</taxon>
        <taxon>Tylenchina</taxon>
        <taxon>Tylenchomorpha</taxon>
        <taxon>Tylenchoidea</taxon>
        <taxon>Meloidogynidae</taxon>
        <taxon>Meloidogyninae</taxon>
        <taxon>Meloidogyne</taxon>
    </lineage>
</organism>
<dbReference type="Gene3D" id="3.40.50.300">
    <property type="entry name" value="P-loop containing nucleotide triphosphate hydrolases"/>
    <property type="match status" value="1"/>
</dbReference>
<keyword evidence="2" id="KW-0342">GTP-binding</keyword>
<dbReference type="Proteomes" id="UP000887560">
    <property type="component" value="Unplaced"/>
</dbReference>
<dbReference type="GO" id="GO:0005525">
    <property type="term" value="F:GTP binding"/>
    <property type="evidence" value="ECO:0007669"/>
    <property type="project" value="UniProtKB-KW"/>
</dbReference>
<dbReference type="PANTHER" id="PTHR24073">
    <property type="entry name" value="DRAB5-RELATED"/>
    <property type="match status" value="1"/>
</dbReference>
<dbReference type="AlphaFoldDB" id="A0A915P1B1"/>
<dbReference type="InterPro" id="IPR027417">
    <property type="entry name" value="P-loop_NTPase"/>
</dbReference>
<evidence type="ECO:0000256" key="1">
    <source>
        <dbReference type="ARBA" id="ARBA00022741"/>
    </source>
</evidence>
<evidence type="ECO:0000259" key="4">
    <source>
        <dbReference type="PROSITE" id="PS50076"/>
    </source>
</evidence>
<dbReference type="PRINTS" id="PR00449">
    <property type="entry name" value="RASTRNSFRMNG"/>
</dbReference>
<feature type="domain" description="J" evidence="4">
    <location>
        <begin position="3"/>
        <end position="93"/>
    </location>
</feature>
<dbReference type="SUPFAM" id="SSF46565">
    <property type="entry name" value="Chaperone J-domain"/>
    <property type="match status" value="1"/>
</dbReference>
<evidence type="ECO:0000313" key="7">
    <source>
        <dbReference type="WBParaSite" id="scf7180000423491.g11109"/>
    </source>
</evidence>
<evidence type="ECO:0000256" key="2">
    <source>
        <dbReference type="ARBA" id="ARBA00023134"/>
    </source>
</evidence>
<proteinExistence type="predicted"/>
<name>A0A915P1B1_9BILA</name>
<evidence type="ECO:0000313" key="5">
    <source>
        <dbReference type="Proteomes" id="UP000887560"/>
    </source>
</evidence>
<dbReference type="SUPFAM" id="SSF144217">
    <property type="entry name" value="CSL zinc finger"/>
    <property type="match status" value="1"/>
</dbReference>
<dbReference type="Pfam" id="PF08477">
    <property type="entry name" value="Roc"/>
    <property type="match status" value="1"/>
</dbReference>
<dbReference type="SUPFAM" id="SSF52540">
    <property type="entry name" value="P-loop containing nucleoside triphosphate hydrolases"/>
    <property type="match status" value="1"/>
</dbReference>
<evidence type="ECO:0000313" key="6">
    <source>
        <dbReference type="WBParaSite" id="scf7180000421958.g7960"/>
    </source>
</evidence>
<dbReference type="PROSITE" id="PS50076">
    <property type="entry name" value="DNAJ_2"/>
    <property type="match status" value="1"/>
</dbReference>
<protein>
    <submittedName>
        <fullName evidence="6 7">J domain-containing protein</fullName>
    </submittedName>
</protein>
<dbReference type="WBParaSite" id="scf7180000423491.g11109">
    <property type="protein sequence ID" value="scf7180000423491.g11109"/>
    <property type="gene ID" value="scf7180000423491.g11109"/>
</dbReference>